<dbReference type="Gene3D" id="3.80.10.10">
    <property type="entry name" value="Ribonuclease Inhibitor"/>
    <property type="match status" value="2"/>
</dbReference>
<accession>E0NQH0</accession>
<dbReference type="eggNOG" id="COG3209">
    <property type="taxonomic scope" value="Bacteria"/>
</dbReference>
<name>E0NQH0_9BACT</name>
<keyword evidence="1" id="KW-0732">Signal</keyword>
<comment type="caution">
    <text evidence="2">The sequence shown here is derived from an EMBL/GenBank/DDBJ whole genome shotgun (WGS) entry which is preliminary data.</text>
</comment>
<dbReference type="RefSeq" id="WP_006948179.1">
    <property type="nucleotide sequence ID" value="NZ_GL397214.1"/>
</dbReference>
<dbReference type="HOGENOM" id="CLU_501385_0_0_10"/>
<protein>
    <recommendedName>
        <fullName evidence="4">Leucine Rich Repeat protein</fullName>
    </recommendedName>
</protein>
<dbReference type="InterPro" id="IPR053139">
    <property type="entry name" value="Surface_bspA-like"/>
</dbReference>
<evidence type="ECO:0000313" key="3">
    <source>
        <dbReference type="Proteomes" id="UP000004394"/>
    </source>
</evidence>
<proteinExistence type="predicted"/>
<dbReference type="STRING" id="862515.HMPREF0658_0421"/>
<dbReference type="BioCyc" id="PMAR862515-HMP:GMOO-432-MONOMER"/>
<dbReference type="EMBL" id="AEEI01000017">
    <property type="protein sequence ID" value="EFM02660.1"/>
    <property type="molecule type" value="Genomic_DNA"/>
</dbReference>
<dbReference type="Pfam" id="PF13306">
    <property type="entry name" value="LRR_5"/>
    <property type="match status" value="3"/>
</dbReference>
<evidence type="ECO:0000256" key="1">
    <source>
        <dbReference type="SAM" id="SignalP"/>
    </source>
</evidence>
<dbReference type="PANTHER" id="PTHR45661">
    <property type="entry name" value="SURFACE ANTIGEN"/>
    <property type="match status" value="1"/>
</dbReference>
<evidence type="ECO:0008006" key="4">
    <source>
        <dbReference type="Google" id="ProtNLM"/>
    </source>
</evidence>
<dbReference type="SUPFAM" id="SSF52058">
    <property type="entry name" value="L domain-like"/>
    <property type="match status" value="1"/>
</dbReference>
<dbReference type="Proteomes" id="UP000004394">
    <property type="component" value="Unassembled WGS sequence"/>
</dbReference>
<keyword evidence="3" id="KW-1185">Reference proteome</keyword>
<gene>
    <name evidence="2" type="ORF">HMPREF0658_0421</name>
</gene>
<organism evidence="2 3">
    <name type="scientific">Hoylesella marshii DSM 16973 = JCM 13450</name>
    <dbReference type="NCBI Taxonomy" id="862515"/>
    <lineage>
        <taxon>Bacteria</taxon>
        <taxon>Pseudomonadati</taxon>
        <taxon>Bacteroidota</taxon>
        <taxon>Bacteroidia</taxon>
        <taxon>Bacteroidales</taxon>
        <taxon>Prevotellaceae</taxon>
        <taxon>Hoylesella</taxon>
    </lineage>
</organism>
<reference evidence="2" key="1">
    <citation type="submission" date="2010-07" db="EMBL/GenBank/DDBJ databases">
        <authorList>
            <person name="Muzny D."/>
            <person name="Qin X."/>
            <person name="Deng J."/>
            <person name="Jiang H."/>
            <person name="Liu Y."/>
            <person name="Qu J."/>
            <person name="Song X.-Z."/>
            <person name="Zhang L."/>
            <person name="Thornton R."/>
            <person name="Coyle M."/>
            <person name="Francisco L."/>
            <person name="Jackson L."/>
            <person name="Javaid M."/>
            <person name="Korchina V."/>
            <person name="Kovar C."/>
            <person name="Mata R."/>
            <person name="Mathew T."/>
            <person name="Ngo R."/>
            <person name="Nguyen L."/>
            <person name="Nguyen N."/>
            <person name="Okwuonu G."/>
            <person name="Ongeri F."/>
            <person name="Pham C."/>
            <person name="Simmons D."/>
            <person name="Wilczek-Boney K."/>
            <person name="Hale W."/>
            <person name="Jakkamsetti A."/>
            <person name="Pham P."/>
            <person name="Ruth R."/>
            <person name="San Lucas F."/>
            <person name="Warren J."/>
            <person name="Zhang J."/>
            <person name="Zhao Z."/>
            <person name="Zhou C."/>
            <person name="Zhu D."/>
            <person name="Lee S."/>
            <person name="Bess C."/>
            <person name="Blankenburg K."/>
            <person name="Forbes L."/>
            <person name="Fu Q."/>
            <person name="Gubbala S."/>
            <person name="Hirani K."/>
            <person name="Jayaseelan J.C."/>
            <person name="Lara F."/>
            <person name="Munidasa M."/>
            <person name="Palculict T."/>
            <person name="Patil S."/>
            <person name="Pu L.-L."/>
            <person name="Saada N."/>
            <person name="Tang L."/>
            <person name="Weissenberger G."/>
            <person name="Zhu Y."/>
            <person name="Hemphill L."/>
            <person name="Shang Y."/>
            <person name="Youmans B."/>
            <person name="Ayvaz T."/>
            <person name="Ross M."/>
            <person name="Santibanez J."/>
            <person name="Aqrawi P."/>
            <person name="Gross S."/>
            <person name="Joshi V."/>
            <person name="Fowler G."/>
            <person name="Nazareth L."/>
            <person name="Reid J."/>
            <person name="Worley K."/>
            <person name="Petrosino J."/>
            <person name="Highlander S."/>
            <person name="Gibbs R."/>
        </authorList>
    </citation>
    <scope>NUCLEOTIDE SEQUENCE [LARGE SCALE GENOMIC DNA]</scope>
    <source>
        <strain evidence="2">DSM 16973</strain>
    </source>
</reference>
<dbReference type="InterPro" id="IPR032675">
    <property type="entry name" value="LRR_dom_sf"/>
</dbReference>
<feature type="chain" id="PRO_5003138214" description="Leucine Rich Repeat protein" evidence="1">
    <location>
        <begin position="20"/>
        <end position="521"/>
    </location>
</feature>
<sequence>MNKILLTLLCTLFSVAVSAQSDYKYSTDAYFNKVIIQVDKPGTLEKKLQGTTLSSLTGLKVIGPLNQEDMELLSWLATKGTNNGLHSINLHDANLESIPAKCFKGTFYLMYFYMPQDLKEIGDEAFSGSDLQHIDFPASLKKIGKKAFFSQHAKKLTIPAAVESIGDGAFAAMKDLKEVTVATGNTAFKVTDGLLIGLSDSKLIQCFPYVKDAVTIPAGTKRIGDAAFHTAKFVTSISIPASIEQIGTAAFSATYALTSIDVAAANTHYVSDGGVLFNKEKSILLCYPTSKTGKAYTVPNSVTEIAASAFTEAGGQNSKAKPGLQKVVVQNGVVKIGDDAFNFSGISEITLPTTLREIGANCFYYTNVEDVTIPEGVKRIEAGTFEACYSLTTLTLPSTMEYIGAGFLSMCDAIATINVYAQTPPTCDRDAFGTFAGSVDLHVVKGARKAYNKHEAWGNAGFNDIIDDLEVVTGIEMPTATPATIVEVARYNAAGARLNAPEKGLNIVKMSDGRTMKVIVR</sequence>
<evidence type="ECO:0000313" key="2">
    <source>
        <dbReference type="EMBL" id="EFM02660.1"/>
    </source>
</evidence>
<feature type="signal peptide" evidence="1">
    <location>
        <begin position="1"/>
        <end position="19"/>
    </location>
</feature>
<dbReference type="AlphaFoldDB" id="E0NQH0"/>
<dbReference type="InterPro" id="IPR026906">
    <property type="entry name" value="LRR_5"/>
</dbReference>
<dbReference type="PANTHER" id="PTHR45661:SF3">
    <property type="entry name" value="IG-LIKE DOMAIN-CONTAINING PROTEIN"/>
    <property type="match status" value="1"/>
</dbReference>